<dbReference type="AlphaFoldDB" id="A0A1I7FD95"/>
<keyword evidence="2" id="KW-1185">Reference proteome</keyword>
<name>A0A1I7FD95_9FLAO</name>
<dbReference type="InterPro" id="IPR032577">
    <property type="entry name" value="DUF4920"/>
</dbReference>
<organism evidence="1 2">
    <name type="scientific">Pustulibacterium marinum</name>
    <dbReference type="NCBI Taxonomy" id="1224947"/>
    <lineage>
        <taxon>Bacteria</taxon>
        <taxon>Pseudomonadati</taxon>
        <taxon>Bacteroidota</taxon>
        <taxon>Flavobacteriia</taxon>
        <taxon>Flavobacteriales</taxon>
        <taxon>Flavobacteriaceae</taxon>
        <taxon>Pustulibacterium</taxon>
    </lineage>
</organism>
<dbReference type="EMBL" id="FPBK01000001">
    <property type="protein sequence ID" value="SFU34066.1"/>
    <property type="molecule type" value="Genomic_DNA"/>
</dbReference>
<evidence type="ECO:0000313" key="2">
    <source>
        <dbReference type="Proteomes" id="UP000199138"/>
    </source>
</evidence>
<dbReference type="RefSeq" id="WP_093023304.1">
    <property type="nucleotide sequence ID" value="NZ_FPBK01000001.1"/>
</dbReference>
<dbReference type="Pfam" id="PF16267">
    <property type="entry name" value="DUF4920"/>
    <property type="match status" value="1"/>
</dbReference>
<reference evidence="1 2" key="1">
    <citation type="submission" date="2016-10" db="EMBL/GenBank/DDBJ databases">
        <authorList>
            <person name="de Groot N.N."/>
        </authorList>
    </citation>
    <scope>NUCLEOTIDE SEQUENCE [LARGE SCALE GENOMIC DNA]</scope>
    <source>
        <strain evidence="1 2">CGMCC 1.12333</strain>
    </source>
</reference>
<proteinExistence type="predicted"/>
<dbReference type="OrthoDB" id="129527at2"/>
<dbReference type="Proteomes" id="UP000199138">
    <property type="component" value="Unassembled WGS sequence"/>
</dbReference>
<evidence type="ECO:0000313" key="1">
    <source>
        <dbReference type="EMBL" id="SFU34066.1"/>
    </source>
</evidence>
<dbReference type="STRING" id="1224947.SAMN05216480_101868"/>
<sequence length="160" mass="17849">MKKLLYTLAATLILTACTKKTNYKSFGEQIEADGAVEVSKLAAEYKDLKPGDSLEIKFEGTIDEVCQKKGCWMTVDLGDNKETFVRFKDYGFFVPLNAGKREAVVSGKAFVTETSVDELRHYAKDAGKTEEEISQITEPKKEYAFLANGVLIEENEVVTE</sequence>
<protein>
    <recommendedName>
        <fullName evidence="3">DUF4920 domain-containing protein</fullName>
    </recommendedName>
</protein>
<dbReference type="PROSITE" id="PS51257">
    <property type="entry name" value="PROKAR_LIPOPROTEIN"/>
    <property type="match status" value="1"/>
</dbReference>
<evidence type="ECO:0008006" key="3">
    <source>
        <dbReference type="Google" id="ProtNLM"/>
    </source>
</evidence>
<accession>A0A1I7FD95</accession>
<gene>
    <name evidence="1" type="ORF">SAMN05216480_101868</name>
</gene>